<keyword evidence="4" id="KW-1185">Reference proteome</keyword>
<reference evidence="3" key="1">
    <citation type="submission" date="2022-05" db="EMBL/GenBank/DDBJ databases">
        <title>The Musa troglodytarum L. genome provides insights into the mechanism of non-climacteric behaviour and enrichment of carotenoids.</title>
        <authorList>
            <person name="Wang J."/>
        </authorList>
    </citation>
    <scope>NUCLEOTIDE SEQUENCE</scope>
    <source>
        <tissue evidence="3">Leaf</tissue>
    </source>
</reference>
<dbReference type="EMBL" id="CP097506">
    <property type="protein sequence ID" value="URD95828.1"/>
    <property type="molecule type" value="Genomic_DNA"/>
</dbReference>
<dbReference type="PANTHER" id="PTHR33493:SF6">
    <property type="entry name" value="LATE EMBRYOGENESIS ABUNDANT PROTEIN 6"/>
    <property type="match status" value="1"/>
</dbReference>
<accession>A0A9E7FHS2</accession>
<proteinExistence type="inferred from homology"/>
<evidence type="ECO:0000313" key="3">
    <source>
        <dbReference type="EMBL" id="URD95828.1"/>
    </source>
</evidence>
<feature type="compositionally biased region" description="Basic and acidic residues" evidence="2">
    <location>
        <begin position="1"/>
        <end position="20"/>
    </location>
</feature>
<dbReference type="AlphaFoldDB" id="A0A9E7FHS2"/>
<gene>
    <name evidence="3" type="ORF">MUK42_29888</name>
</gene>
<dbReference type="OrthoDB" id="786173at2759"/>
<dbReference type="InterPro" id="IPR005513">
    <property type="entry name" value="LEA_1"/>
</dbReference>
<organism evidence="3 4">
    <name type="scientific">Musa troglodytarum</name>
    <name type="common">fe'i banana</name>
    <dbReference type="NCBI Taxonomy" id="320322"/>
    <lineage>
        <taxon>Eukaryota</taxon>
        <taxon>Viridiplantae</taxon>
        <taxon>Streptophyta</taxon>
        <taxon>Embryophyta</taxon>
        <taxon>Tracheophyta</taxon>
        <taxon>Spermatophyta</taxon>
        <taxon>Magnoliopsida</taxon>
        <taxon>Liliopsida</taxon>
        <taxon>Zingiberales</taxon>
        <taxon>Musaceae</taxon>
        <taxon>Musa</taxon>
    </lineage>
</organism>
<dbReference type="PANTHER" id="PTHR33493">
    <property type="entry name" value="LATE EMBRYOGENESIS ABUNDANT PROTEIN 6-RELATED"/>
    <property type="match status" value="1"/>
</dbReference>
<dbReference type="GO" id="GO:0009793">
    <property type="term" value="P:embryo development ending in seed dormancy"/>
    <property type="evidence" value="ECO:0007669"/>
    <property type="project" value="InterPro"/>
</dbReference>
<dbReference type="Pfam" id="PF03760">
    <property type="entry name" value="LEA_1"/>
    <property type="match status" value="1"/>
</dbReference>
<sequence>MTSATKEKVKEYSGKAEGKAEAAMARTPEEREAADERAKAREKAAKAEYYEEKAEHQEESAAHRGVTGRVPLTSHHHHRPVGADPTYPGSGAGHPAGEKYL</sequence>
<comment type="similarity">
    <text evidence="1">Belongs to the LEA type 1 family.</text>
</comment>
<dbReference type="Proteomes" id="UP001055439">
    <property type="component" value="Chromosome 4"/>
</dbReference>
<feature type="region of interest" description="Disordered" evidence="2">
    <location>
        <begin position="1"/>
        <end position="101"/>
    </location>
</feature>
<feature type="compositionally biased region" description="Basic and acidic residues" evidence="2">
    <location>
        <begin position="27"/>
        <end position="62"/>
    </location>
</feature>
<evidence type="ECO:0000256" key="2">
    <source>
        <dbReference type="SAM" id="MobiDB-lite"/>
    </source>
</evidence>
<evidence type="ECO:0000313" key="4">
    <source>
        <dbReference type="Proteomes" id="UP001055439"/>
    </source>
</evidence>
<name>A0A9E7FHS2_9LILI</name>
<evidence type="ECO:0000256" key="1">
    <source>
        <dbReference type="ARBA" id="ARBA00010975"/>
    </source>
</evidence>
<protein>
    <submittedName>
        <fullName evidence="3">Late embryogenesis abundant (LEA) group 1</fullName>
    </submittedName>
</protein>